<name>A0A1G8LRM3_9BACI</name>
<keyword evidence="3" id="KW-0963">Cytoplasm</keyword>
<dbReference type="PANTHER" id="PTHR43213:SF5">
    <property type="entry name" value="BIFUNCTIONAL DTTP_UTP PYROPHOSPHATASE_METHYLTRANSFERASE PROTEIN-RELATED"/>
    <property type="match status" value="1"/>
</dbReference>
<comment type="function">
    <text evidence="3">Nucleoside triphosphate pyrophosphatase that hydrolyzes dTTP and UTP. May have a dual role in cell division arrest and in preventing the incorporation of modified nucleotides into cellular nucleic acids.</text>
</comment>
<evidence type="ECO:0000256" key="3">
    <source>
        <dbReference type="HAMAP-Rule" id="MF_00528"/>
    </source>
</evidence>
<dbReference type="Gene3D" id="3.90.950.10">
    <property type="match status" value="1"/>
</dbReference>
<organism evidence="4 5">
    <name type="scientific">Natribacillus halophilus</name>
    <dbReference type="NCBI Taxonomy" id="549003"/>
    <lineage>
        <taxon>Bacteria</taxon>
        <taxon>Bacillati</taxon>
        <taxon>Bacillota</taxon>
        <taxon>Bacilli</taxon>
        <taxon>Bacillales</taxon>
        <taxon>Bacillaceae</taxon>
        <taxon>Natribacillus</taxon>
    </lineage>
</organism>
<gene>
    <name evidence="4" type="ORF">SAMN04488123_103237</name>
</gene>
<dbReference type="HAMAP" id="MF_00528">
    <property type="entry name" value="Maf"/>
    <property type="match status" value="1"/>
</dbReference>
<feature type="site" description="Important for substrate specificity" evidence="3">
    <location>
        <position position="14"/>
    </location>
</feature>
<dbReference type="GO" id="GO:0009117">
    <property type="term" value="P:nucleotide metabolic process"/>
    <property type="evidence" value="ECO:0007669"/>
    <property type="project" value="UniProtKB-KW"/>
</dbReference>
<accession>A0A1G8LRM3</accession>
<comment type="similarity">
    <text evidence="3">Belongs to the Maf family. YhdE subfamily.</text>
</comment>
<dbReference type="GO" id="GO:0036218">
    <property type="term" value="F:dTTP diphosphatase activity"/>
    <property type="evidence" value="ECO:0007669"/>
    <property type="project" value="RHEA"/>
</dbReference>
<comment type="cofactor">
    <cofactor evidence="1 3">
        <name>a divalent metal cation</name>
        <dbReference type="ChEBI" id="CHEBI:60240"/>
    </cofactor>
</comment>
<dbReference type="InterPro" id="IPR029001">
    <property type="entry name" value="ITPase-like_fam"/>
</dbReference>
<comment type="caution">
    <text evidence="3">Lacks conserved residue(s) required for the propagation of feature annotation.</text>
</comment>
<proteinExistence type="inferred from homology"/>
<evidence type="ECO:0000313" key="5">
    <source>
        <dbReference type="Proteomes" id="UP000198853"/>
    </source>
</evidence>
<evidence type="ECO:0000313" key="4">
    <source>
        <dbReference type="EMBL" id="SDI58352.1"/>
    </source>
</evidence>
<dbReference type="Proteomes" id="UP000198853">
    <property type="component" value="Unassembled WGS sequence"/>
</dbReference>
<dbReference type="AlphaFoldDB" id="A0A1G8LRM3"/>
<dbReference type="PIRSF" id="PIRSF006305">
    <property type="entry name" value="Maf"/>
    <property type="match status" value="1"/>
</dbReference>
<evidence type="ECO:0000256" key="1">
    <source>
        <dbReference type="ARBA" id="ARBA00001968"/>
    </source>
</evidence>
<dbReference type="OrthoDB" id="9807767at2"/>
<dbReference type="SUPFAM" id="SSF52972">
    <property type="entry name" value="ITPase-like"/>
    <property type="match status" value="1"/>
</dbReference>
<dbReference type="InterPro" id="IPR003697">
    <property type="entry name" value="Maf-like"/>
</dbReference>
<feature type="site" description="Important for substrate specificity" evidence="3">
    <location>
        <position position="154"/>
    </location>
</feature>
<comment type="catalytic activity">
    <reaction evidence="3">
        <text>UTP + H2O = UMP + diphosphate + H(+)</text>
        <dbReference type="Rhea" id="RHEA:29395"/>
        <dbReference type="ChEBI" id="CHEBI:15377"/>
        <dbReference type="ChEBI" id="CHEBI:15378"/>
        <dbReference type="ChEBI" id="CHEBI:33019"/>
        <dbReference type="ChEBI" id="CHEBI:46398"/>
        <dbReference type="ChEBI" id="CHEBI:57865"/>
        <dbReference type="EC" id="3.6.1.9"/>
    </reaction>
</comment>
<dbReference type="EMBL" id="FNEN01000003">
    <property type="protein sequence ID" value="SDI58352.1"/>
    <property type="molecule type" value="Genomic_DNA"/>
</dbReference>
<protein>
    <recommendedName>
        <fullName evidence="3">dTTP/UTP pyrophosphatase</fullName>
        <shortName evidence="3">dTTPase/UTPase</shortName>
        <ecNumber evidence="3">3.6.1.9</ecNumber>
    </recommendedName>
    <alternativeName>
        <fullName evidence="3">Nucleoside triphosphate pyrophosphatase</fullName>
    </alternativeName>
    <alternativeName>
        <fullName evidence="3">Nucleotide pyrophosphatase</fullName>
        <shortName evidence="3">Nucleotide PPase</shortName>
    </alternativeName>
</protein>
<dbReference type="CDD" id="cd00555">
    <property type="entry name" value="Maf"/>
    <property type="match status" value="1"/>
</dbReference>
<dbReference type="PANTHER" id="PTHR43213">
    <property type="entry name" value="BIFUNCTIONAL DTTP/UTP PYROPHOSPHATASE/METHYLTRANSFERASE PROTEIN-RELATED"/>
    <property type="match status" value="1"/>
</dbReference>
<feature type="site" description="Important for substrate specificity" evidence="3">
    <location>
        <position position="72"/>
    </location>
</feature>
<sequence length="195" mass="21683">MDEPRLILASVSARRQQLLSQLGYAYRIDVSHREEPFIGGLSPEDNTRLLATGKAEEVERRNPRAVVLGADTIVALDNAPLGKPADESEAIHMLTQLSGRTHDVYTSVFITNGINIRTCTEKSTVHFHALEKECIQAYVETGEPMDKAGAYGIQGKGALFVETITGDYYNIVGLPVFKVTQMLAYFHIYPQWVKK</sequence>
<keyword evidence="3" id="KW-0546">Nucleotide metabolism</keyword>
<evidence type="ECO:0000256" key="2">
    <source>
        <dbReference type="ARBA" id="ARBA00022801"/>
    </source>
</evidence>
<dbReference type="NCBIfam" id="TIGR00172">
    <property type="entry name" value="maf"/>
    <property type="match status" value="1"/>
</dbReference>
<reference evidence="4 5" key="1">
    <citation type="submission" date="2016-10" db="EMBL/GenBank/DDBJ databases">
        <authorList>
            <person name="de Groot N.N."/>
        </authorList>
    </citation>
    <scope>NUCLEOTIDE SEQUENCE [LARGE SCALE GENOMIC DNA]</scope>
    <source>
        <strain evidence="4 5">DSM 21771</strain>
    </source>
</reference>
<dbReference type="GO" id="GO:0036221">
    <property type="term" value="F:UTP diphosphatase activity"/>
    <property type="evidence" value="ECO:0007669"/>
    <property type="project" value="RHEA"/>
</dbReference>
<keyword evidence="5" id="KW-1185">Reference proteome</keyword>
<dbReference type="EC" id="3.6.1.9" evidence="3"/>
<comment type="subcellular location">
    <subcellularLocation>
        <location evidence="3">Cytoplasm</location>
    </subcellularLocation>
</comment>
<keyword evidence="2 3" id="KW-0378">Hydrolase</keyword>
<comment type="catalytic activity">
    <reaction evidence="3">
        <text>dTTP + H2O = dTMP + diphosphate + H(+)</text>
        <dbReference type="Rhea" id="RHEA:28534"/>
        <dbReference type="ChEBI" id="CHEBI:15377"/>
        <dbReference type="ChEBI" id="CHEBI:15378"/>
        <dbReference type="ChEBI" id="CHEBI:33019"/>
        <dbReference type="ChEBI" id="CHEBI:37568"/>
        <dbReference type="ChEBI" id="CHEBI:63528"/>
        <dbReference type="EC" id="3.6.1.9"/>
    </reaction>
</comment>
<dbReference type="Pfam" id="PF02545">
    <property type="entry name" value="Maf"/>
    <property type="match status" value="1"/>
</dbReference>
<dbReference type="GO" id="GO:0005737">
    <property type="term" value="C:cytoplasm"/>
    <property type="evidence" value="ECO:0007669"/>
    <property type="project" value="UniProtKB-SubCell"/>
</dbReference>
<dbReference type="RefSeq" id="WP_090396815.1">
    <property type="nucleotide sequence ID" value="NZ_FNEN01000003.1"/>
</dbReference>
<feature type="active site" description="Proton acceptor" evidence="3">
    <location>
        <position position="71"/>
    </location>
</feature>